<accession>A0A1H9INS2</accession>
<dbReference type="STRING" id="137733.SAMN05421767_10648"/>
<dbReference type="AlphaFoldDB" id="A0A1H9INS2"/>
<dbReference type="OrthoDB" id="1645191at2"/>
<evidence type="ECO:0000256" key="1">
    <source>
        <dbReference type="SAM" id="MobiDB-lite"/>
    </source>
</evidence>
<evidence type="ECO:0008006" key="4">
    <source>
        <dbReference type="Google" id="ProtNLM"/>
    </source>
</evidence>
<feature type="compositionally biased region" description="Low complexity" evidence="1">
    <location>
        <begin position="198"/>
        <end position="214"/>
    </location>
</feature>
<reference evidence="2 3" key="1">
    <citation type="submission" date="2016-10" db="EMBL/GenBank/DDBJ databases">
        <authorList>
            <person name="de Groot N.N."/>
        </authorList>
    </citation>
    <scope>NUCLEOTIDE SEQUENCE [LARGE SCALE GENOMIC DNA]</scope>
    <source>
        <strain evidence="2 3">DSM 15827</strain>
    </source>
</reference>
<name>A0A1H9INS2_9LACT</name>
<dbReference type="RefSeq" id="WP_089746095.1">
    <property type="nucleotide sequence ID" value="NZ_FOGF01000006.1"/>
</dbReference>
<dbReference type="Proteomes" id="UP000198556">
    <property type="component" value="Unassembled WGS sequence"/>
</dbReference>
<proteinExistence type="predicted"/>
<feature type="region of interest" description="Disordered" evidence="1">
    <location>
        <begin position="198"/>
        <end position="222"/>
    </location>
</feature>
<evidence type="ECO:0000313" key="2">
    <source>
        <dbReference type="EMBL" id="SEQ76401.1"/>
    </source>
</evidence>
<evidence type="ECO:0000313" key="3">
    <source>
        <dbReference type="Proteomes" id="UP000198556"/>
    </source>
</evidence>
<gene>
    <name evidence="2" type="ORF">SAMN05421767_10648</name>
</gene>
<keyword evidence="3" id="KW-1185">Reference proteome</keyword>
<dbReference type="EMBL" id="FOGF01000006">
    <property type="protein sequence ID" value="SEQ76401.1"/>
    <property type="molecule type" value="Genomic_DNA"/>
</dbReference>
<organism evidence="2 3">
    <name type="scientific">Granulicatella balaenopterae</name>
    <dbReference type="NCBI Taxonomy" id="137733"/>
    <lineage>
        <taxon>Bacteria</taxon>
        <taxon>Bacillati</taxon>
        <taxon>Bacillota</taxon>
        <taxon>Bacilli</taxon>
        <taxon>Lactobacillales</taxon>
        <taxon>Carnobacteriaceae</taxon>
        <taxon>Granulicatella</taxon>
    </lineage>
</organism>
<protein>
    <recommendedName>
        <fullName evidence="4">Phage protein</fullName>
    </recommendedName>
</protein>
<sequence>MTYNTQNIQVQGAELDWNGTITADSEAKPYLLLDEGFYKFTVTNIEKTRYQPSPTSKIPACPMANVELTIKVLNEKGEPEETKVHERLYLHQTMENRLSGFFGAIGQKKKGQPLQMNWNTVIGSQGVCKINNRKYEGKTFNNVHFMVYQDDVRLDEVKNANVTGNVAQAVQGIQAQPVMMQGQPMQPQQPMAASGMQATQPMTSPTQPMQQTGQVAHPNGAF</sequence>